<dbReference type="EMBL" id="JBAHYK010000720">
    <property type="protein sequence ID" value="KAL0571758.1"/>
    <property type="molecule type" value="Genomic_DNA"/>
</dbReference>
<comment type="caution">
    <text evidence="2">The sequence shown here is derived from an EMBL/GenBank/DDBJ whole genome shotgun (WGS) entry which is preliminary data.</text>
</comment>
<gene>
    <name evidence="2" type="ORF">V5O48_010202</name>
</gene>
<dbReference type="Proteomes" id="UP001465976">
    <property type="component" value="Unassembled WGS sequence"/>
</dbReference>
<accession>A0ABR3F8Z0</accession>
<evidence type="ECO:0000313" key="3">
    <source>
        <dbReference type="Proteomes" id="UP001465976"/>
    </source>
</evidence>
<reference evidence="2 3" key="1">
    <citation type="submission" date="2024-02" db="EMBL/GenBank/DDBJ databases">
        <title>A draft genome for the cacao thread blight pathogen Marasmius crinis-equi.</title>
        <authorList>
            <person name="Cohen S.P."/>
            <person name="Baruah I.K."/>
            <person name="Amoako-Attah I."/>
            <person name="Bukari Y."/>
            <person name="Meinhardt L.W."/>
            <person name="Bailey B.A."/>
        </authorList>
    </citation>
    <scope>NUCLEOTIDE SEQUENCE [LARGE SCALE GENOMIC DNA]</scope>
    <source>
        <strain evidence="2 3">GH-76</strain>
    </source>
</reference>
<organism evidence="2 3">
    <name type="scientific">Marasmius crinis-equi</name>
    <dbReference type="NCBI Taxonomy" id="585013"/>
    <lineage>
        <taxon>Eukaryota</taxon>
        <taxon>Fungi</taxon>
        <taxon>Dikarya</taxon>
        <taxon>Basidiomycota</taxon>
        <taxon>Agaricomycotina</taxon>
        <taxon>Agaricomycetes</taxon>
        <taxon>Agaricomycetidae</taxon>
        <taxon>Agaricales</taxon>
        <taxon>Marasmiineae</taxon>
        <taxon>Marasmiaceae</taxon>
        <taxon>Marasmius</taxon>
    </lineage>
</organism>
<name>A0ABR3F8Z0_9AGAR</name>
<protein>
    <submittedName>
        <fullName evidence="2">Uncharacterized protein</fullName>
    </submittedName>
</protein>
<feature type="region of interest" description="Disordered" evidence="1">
    <location>
        <begin position="1"/>
        <end position="45"/>
    </location>
</feature>
<evidence type="ECO:0000256" key="1">
    <source>
        <dbReference type="SAM" id="MobiDB-lite"/>
    </source>
</evidence>
<sequence>MVTQTDDNNDQHRGSLSRNPLEGSLPAADPTDDVYDTPPYMQPTFDTTRETEAVDVEPDPPQIPLQALVKKMYYLRVKSDAGNEARWKRREEAMGLAATFFKRPEMKDFDRLEREKAKGTFSYTNKLLDQLFIDCSVTPLPVAKARELKLGPGALAYSPDPVQLIKISHQFEVMGNTALQSFCKAGQRLPDLPLWPTEAGSAGTDYITENDFEIFGVAFRAEAEHYMKNLTELYDFATGQSRLSVYLAPDNLPNPYLPTSRPVSSPPPQSFAADSISNSVRRRRQETFAPSATDKLDVFGKCETMAISQTTPMIIDRMRSNARTAKLLEVRQEETPMVAVVTAKATARGIIDVVTVGVRTGMEGIGMVSGAVTYHNHLPDLL</sequence>
<evidence type="ECO:0000313" key="2">
    <source>
        <dbReference type="EMBL" id="KAL0571758.1"/>
    </source>
</evidence>
<proteinExistence type="predicted"/>
<keyword evidence="3" id="KW-1185">Reference proteome</keyword>